<dbReference type="InterPro" id="IPR041616">
    <property type="entry name" value="PheRS_beta_core"/>
</dbReference>
<dbReference type="SMART" id="SM00873">
    <property type="entry name" value="B3_4"/>
    <property type="match status" value="1"/>
</dbReference>
<dbReference type="FunFam" id="2.40.50.140:FF:000045">
    <property type="entry name" value="Phenylalanine--tRNA ligase beta subunit"/>
    <property type="match status" value="1"/>
</dbReference>
<dbReference type="SMART" id="SM00896">
    <property type="entry name" value="FDX-ACB"/>
    <property type="match status" value="1"/>
</dbReference>
<dbReference type="InterPro" id="IPR005147">
    <property type="entry name" value="tRNA_synthase_B5-dom"/>
</dbReference>
<dbReference type="HAMAP" id="MF_00283">
    <property type="entry name" value="Phe_tRNA_synth_beta1"/>
    <property type="match status" value="1"/>
</dbReference>
<dbReference type="InterPro" id="IPR004532">
    <property type="entry name" value="Phe-tRNA-ligase_IIc_bsu_bact"/>
</dbReference>
<evidence type="ECO:0000256" key="15">
    <source>
        <dbReference type="HAMAP-Rule" id="MF_00283"/>
    </source>
</evidence>
<dbReference type="Proteomes" id="UP000582837">
    <property type="component" value="Unassembled WGS sequence"/>
</dbReference>
<evidence type="ECO:0000259" key="19">
    <source>
        <dbReference type="PROSITE" id="PS51483"/>
    </source>
</evidence>
<dbReference type="SUPFAM" id="SSF46955">
    <property type="entry name" value="Putative DNA-binding domain"/>
    <property type="match status" value="1"/>
</dbReference>
<feature type="binding site" evidence="15">
    <location>
        <position position="473"/>
    </location>
    <ligand>
        <name>Mg(2+)</name>
        <dbReference type="ChEBI" id="CHEBI:18420"/>
        <note>shared with alpha subunit</note>
    </ligand>
</feature>
<keyword evidence="11 16" id="KW-0694">RNA-binding</keyword>
<feature type="binding site" evidence="15">
    <location>
        <position position="469"/>
    </location>
    <ligand>
        <name>Mg(2+)</name>
        <dbReference type="ChEBI" id="CHEBI:18420"/>
        <note>shared with alpha subunit</note>
    </ligand>
</feature>
<dbReference type="NCBIfam" id="TIGR00472">
    <property type="entry name" value="pheT_bact"/>
    <property type="match status" value="1"/>
</dbReference>
<evidence type="ECO:0000256" key="5">
    <source>
        <dbReference type="ARBA" id="ARBA00022555"/>
    </source>
</evidence>
<dbReference type="CDD" id="cd02796">
    <property type="entry name" value="tRNA_bind_bactPheRS"/>
    <property type="match status" value="1"/>
</dbReference>
<dbReference type="Gene3D" id="3.30.56.10">
    <property type="match status" value="2"/>
</dbReference>
<dbReference type="FunFam" id="3.30.70.380:FF:000001">
    <property type="entry name" value="Phenylalanine--tRNA ligase beta subunit"/>
    <property type="match status" value="1"/>
</dbReference>
<dbReference type="PROSITE" id="PS51483">
    <property type="entry name" value="B5"/>
    <property type="match status" value="1"/>
</dbReference>
<keyword evidence="5 16" id="KW-0820">tRNA-binding</keyword>
<evidence type="ECO:0000259" key="17">
    <source>
        <dbReference type="PROSITE" id="PS50886"/>
    </source>
</evidence>
<reference evidence="20 21" key="1">
    <citation type="submission" date="2020-08" db="EMBL/GenBank/DDBJ databases">
        <title>Genomic Encyclopedia of Type Strains, Phase IV (KMG-IV): sequencing the most valuable type-strain genomes for metagenomic binning, comparative biology and taxonomic classification.</title>
        <authorList>
            <person name="Goeker M."/>
        </authorList>
    </citation>
    <scope>NUCLEOTIDE SEQUENCE [LARGE SCALE GENOMIC DNA]</scope>
    <source>
        <strain evidence="20 21">DSM 29007</strain>
    </source>
</reference>
<dbReference type="GO" id="GO:0000049">
    <property type="term" value="F:tRNA binding"/>
    <property type="evidence" value="ECO:0007669"/>
    <property type="project" value="UniProtKB-UniRule"/>
</dbReference>
<evidence type="ECO:0000256" key="7">
    <source>
        <dbReference type="ARBA" id="ARBA00022723"/>
    </source>
</evidence>
<dbReference type="PROSITE" id="PS51447">
    <property type="entry name" value="FDX_ACB"/>
    <property type="match status" value="1"/>
</dbReference>
<feature type="domain" description="FDX-ACB" evidence="18">
    <location>
        <begin position="691"/>
        <end position="784"/>
    </location>
</feature>
<dbReference type="PANTHER" id="PTHR10947">
    <property type="entry name" value="PHENYLALANYL-TRNA SYNTHETASE BETA CHAIN AND LEUCINE-RICH REPEAT-CONTAINING PROTEIN 47"/>
    <property type="match status" value="1"/>
</dbReference>
<comment type="subunit">
    <text evidence="3 15">Tetramer of two alpha and two beta subunits.</text>
</comment>
<dbReference type="Gene3D" id="3.30.930.10">
    <property type="entry name" value="Bira Bifunctional Protein, Domain 2"/>
    <property type="match status" value="1"/>
</dbReference>
<dbReference type="PANTHER" id="PTHR10947:SF0">
    <property type="entry name" value="PHENYLALANINE--TRNA LIGASE BETA SUBUNIT"/>
    <property type="match status" value="1"/>
</dbReference>
<keyword evidence="6 15" id="KW-0436">Ligase</keyword>
<dbReference type="FunFam" id="3.50.40.10:FF:000001">
    <property type="entry name" value="Phenylalanine--tRNA ligase beta subunit"/>
    <property type="match status" value="1"/>
</dbReference>
<evidence type="ECO:0000256" key="13">
    <source>
        <dbReference type="ARBA" id="ARBA00023146"/>
    </source>
</evidence>
<comment type="catalytic activity">
    <reaction evidence="14 15">
        <text>tRNA(Phe) + L-phenylalanine + ATP = L-phenylalanyl-tRNA(Phe) + AMP + diphosphate + H(+)</text>
        <dbReference type="Rhea" id="RHEA:19413"/>
        <dbReference type="Rhea" id="RHEA-COMP:9668"/>
        <dbReference type="Rhea" id="RHEA-COMP:9699"/>
        <dbReference type="ChEBI" id="CHEBI:15378"/>
        <dbReference type="ChEBI" id="CHEBI:30616"/>
        <dbReference type="ChEBI" id="CHEBI:33019"/>
        <dbReference type="ChEBI" id="CHEBI:58095"/>
        <dbReference type="ChEBI" id="CHEBI:78442"/>
        <dbReference type="ChEBI" id="CHEBI:78531"/>
        <dbReference type="ChEBI" id="CHEBI:456215"/>
        <dbReference type="EC" id="6.1.1.20"/>
    </reaction>
</comment>
<dbReference type="SUPFAM" id="SSF50249">
    <property type="entry name" value="Nucleic acid-binding proteins"/>
    <property type="match status" value="1"/>
</dbReference>
<name>A0A841GV91_9BACT</name>
<gene>
    <name evidence="15" type="primary">pheT</name>
    <name evidence="20" type="ORF">HNQ61_001163</name>
</gene>
<evidence type="ECO:0000256" key="16">
    <source>
        <dbReference type="PROSITE-ProRule" id="PRU00209"/>
    </source>
</evidence>
<dbReference type="Gene3D" id="2.40.50.140">
    <property type="entry name" value="Nucleic acid-binding proteins"/>
    <property type="match status" value="1"/>
</dbReference>
<keyword evidence="13 15" id="KW-0030">Aminoacyl-tRNA synthetase</keyword>
<dbReference type="NCBIfam" id="NF045760">
    <property type="entry name" value="YtpR"/>
    <property type="match status" value="1"/>
</dbReference>
<feature type="domain" description="B5" evidence="19">
    <location>
        <begin position="410"/>
        <end position="485"/>
    </location>
</feature>
<evidence type="ECO:0000313" key="20">
    <source>
        <dbReference type="EMBL" id="MBB6069548.1"/>
    </source>
</evidence>
<feature type="binding site" evidence="15">
    <location>
        <position position="472"/>
    </location>
    <ligand>
        <name>Mg(2+)</name>
        <dbReference type="ChEBI" id="CHEBI:18420"/>
        <note>shared with alpha subunit</note>
    </ligand>
</feature>
<dbReference type="InterPro" id="IPR033714">
    <property type="entry name" value="tRNA_bind_bactPheRS"/>
</dbReference>
<evidence type="ECO:0000256" key="6">
    <source>
        <dbReference type="ARBA" id="ARBA00022598"/>
    </source>
</evidence>
<comment type="caution">
    <text evidence="20">The sequence shown here is derived from an EMBL/GenBank/DDBJ whole genome shotgun (WGS) entry which is preliminary data.</text>
</comment>
<dbReference type="InterPro" id="IPR045864">
    <property type="entry name" value="aa-tRNA-synth_II/BPL/LPL"/>
</dbReference>
<dbReference type="SUPFAM" id="SSF54991">
    <property type="entry name" value="Anticodon-binding domain of PheRS"/>
    <property type="match status" value="1"/>
</dbReference>
<dbReference type="InterPro" id="IPR009061">
    <property type="entry name" value="DNA-bd_dom_put_sf"/>
</dbReference>
<dbReference type="GO" id="GO:0005524">
    <property type="term" value="F:ATP binding"/>
    <property type="evidence" value="ECO:0007669"/>
    <property type="project" value="UniProtKB-UniRule"/>
</dbReference>
<dbReference type="InterPro" id="IPR005146">
    <property type="entry name" value="B3/B4_tRNA-bd"/>
</dbReference>
<keyword evidence="10 15" id="KW-0460">Magnesium</keyword>
<dbReference type="GO" id="GO:0000287">
    <property type="term" value="F:magnesium ion binding"/>
    <property type="evidence" value="ECO:0007669"/>
    <property type="project" value="UniProtKB-UniRule"/>
</dbReference>
<keyword evidence="12 15" id="KW-0648">Protein biosynthesis</keyword>
<accession>A0A841GV91</accession>
<dbReference type="EMBL" id="JACHIA010000002">
    <property type="protein sequence ID" value="MBB6069548.1"/>
    <property type="molecule type" value="Genomic_DNA"/>
</dbReference>
<dbReference type="PROSITE" id="PS50886">
    <property type="entry name" value="TRBD"/>
    <property type="match status" value="1"/>
</dbReference>
<evidence type="ECO:0000256" key="14">
    <source>
        <dbReference type="ARBA" id="ARBA00049255"/>
    </source>
</evidence>
<keyword evidence="9 15" id="KW-0067">ATP-binding</keyword>
<dbReference type="InterPro" id="IPR045060">
    <property type="entry name" value="Phe-tRNA-ligase_IIc_bsu"/>
</dbReference>
<dbReference type="InterPro" id="IPR036690">
    <property type="entry name" value="Fdx_antiC-bd_sf"/>
</dbReference>
<evidence type="ECO:0000256" key="3">
    <source>
        <dbReference type="ARBA" id="ARBA00011209"/>
    </source>
</evidence>
<keyword evidence="21" id="KW-1185">Reference proteome</keyword>
<proteinExistence type="inferred from homology"/>
<dbReference type="AlphaFoldDB" id="A0A841GV91"/>
<evidence type="ECO:0000256" key="10">
    <source>
        <dbReference type="ARBA" id="ARBA00022842"/>
    </source>
</evidence>
<keyword evidence="8 15" id="KW-0547">Nucleotide-binding</keyword>
<dbReference type="Pfam" id="PF01588">
    <property type="entry name" value="tRNA_bind"/>
    <property type="match status" value="1"/>
</dbReference>
<dbReference type="SUPFAM" id="SSF55681">
    <property type="entry name" value="Class II aaRS and biotin synthetases"/>
    <property type="match status" value="1"/>
</dbReference>
<evidence type="ECO:0000259" key="18">
    <source>
        <dbReference type="PROSITE" id="PS51447"/>
    </source>
</evidence>
<dbReference type="GO" id="GO:0009328">
    <property type="term" value="C:phenylalanine-tRNA ligase complex"/>
    <property type="evidence" value="ECO:0007669"/>
    <property type="project" value="TreeGrafter"/>
</dbReference>
<evidence type="ECO:0000256" key="11">
    <source>
        <dbReference type="ARBA" id="ARBA00022884"/>
    </source>
</evidence>
<dbReference type="InterPro" id="IPR020825">
    <property type="entry name" value="Phe-tRNA_synthase-like_B3/B4"/>
</dbReference>
<dbReference type="Pfam" id="PF03483">
    <property type="entry name" value="B3_4"/>
    <property type="match status" value="1"/>
</dbReference>
<comment type="cofactor">
    <cofactor evidence="15">
        <name>Mg(2+)</name>
        <dbReference type="ChEBI" id="CHEBI:18420"/>
    </cofactor>
    <text evidence="15">Binds 2 magnesium ions per tetramer.</text>
</comment>
<evidence type="ECO:0000256" key="8">
    <source>
        <dbReference type="ARBA" id="ARBA00022741"/>
    </source>
</evidence>
<evidence type="ECO:0000256" key="2">
    <source>
        <dbReference type="ARBA" id="ARBA00008653"/>
    </source>
</evidence>
<evidence type="ECO:0000313" key="21">
    <source>
        <dbReference type="Proteomes" id="UP000582837"/>
    </source>
</evidence>
<dbReference type="Gene3D" id="3.50.40.10">
    <property type="entry name" value="Phenylalanyl-trna Synthetase, Chain B, domain 3"/>
    <property type="match status" value="1"/>
</dbReference>
<dbReference type="InterPro" id="IPR002547">
    <property type="entry name" value="tRNA-bd_dom"/>
</dbReference>
<dbReference type="RefSeq" id="WP_170037388.1">
    <property type="nucleotide sequence ID" value="NZ_JABDTL010000002.1"/>
</dbReference>
<dbReference type="SMART" id="SM00874">
    <property type="entry name" value="B5"/>
    <property type="match status" value="1"/>
</dbReference>
<dbReference type="Pfam" id="PF17759">
    <property type="entry name" value="tRNA_synthFbeta"/>
    <property type="match status" value="1"/>
</dbReference>
<evidence type="ECO:0000256" key="9">
    <source>
        <dbReference type="ARBA" id="ARBA00022840"/>
    </source>
</evidence>
<evidence type="ECO:0000256" key="4">
    <source>
        <dbReference type="ARBA" id="ARBA00022490"/>
    </source>
</evidence>
<dbReference type="Gene3D" id="3.30.70.380">
    <property type="entry name" value="Ferrodoxin-fold anticodon-binding domain"/>
    <property type="match status" value="1"/>
</dbReference>
<dbReference type="InterPro" id="IPR005121">
    <property type="entry name" value="Fdx_antiC-bd"/>
</dbReference>
<dbReference type="SUPFAM" id="SSF56037">
    <property type="entry name" value="PheT/TilS domain"/>
    <property type="match status" value="1"/>
</dbReference>
<dbReference type="GO" id="GO:0006432">
    <property type="term" value="P:phenylalanyl-tRNA aminoacylation"/>
    <property type="evidence" value="ECO:0007669"/>
    <property type="project" value="UniProtKB-UniRule"/>
</dbReference>
<protein>
    <recommendedName>
        <fullName evidence="15">Phenylalanine--tRNA ligase beta subunit</fullName>
        <ecNumber evidence="15">6.1.1.20</ecNumber>
    </recommendedName>
    <alternativeName>
        <fullName evidence="15">Phenylalanyl-tRNA synthetase beta subunit</fullName>
        <shortName evidence="15">PheRS</shortName>
    </alternativeName>
</protein>
<comment type="similarity">
    <text evidence="2 15">Belongs to the phenylalanyl-tRNA synthetase beta subunit family. Type 1 subfamily.</text>
</comment>
<keyword evidence="7 15" id="KW-0479">Metal-binding</keyword>
<comment type="subcellular location">
    <subcellularLocation>
        <location evidence="1 15">Cytoplasm</location>
    </subcellularLocation>
</comment>
<keyword evidence="4 15" id="KW-0963">Cytoplasm</keyword>
<dbReference type="InterPro" id="IPR012340">
    <property type="entry name" value="NA-bd_OB-fold"/>
</dbReference>
<dbReference type="EC" id="6.1.1.20" evidence="15"/>
<dbReference type="GO" id="GO:0004826">
    <property type="term" value="F:phenylalanine-tRNA ligase activity"/>
    <property type="evidence" value="ECO:0007669"/>
    <property type="project" value="UniProtKB-UniRule"/>
</dbReference>
<sequence length="784" mass="84050">MNISYRWLQSLAPGLRGTPQELAERLALLGAPVDEITDLGADIGDVVIARVEDVRQHPNADRLRVCTVNAGGAETLQVVCGAPNVEAGGLYPFAPIGATLPGGLEIKKAKLRGEVSEGMLCSARELGLGRDHGGLMTLHGDFAPGANFRQVLGLDDHLLVVDVTPNRGELLSHVGVAREVAPGGVDGVALPSFGGKAASYSVTPGRKHCDALGMNVEIEDEDACMRYMGAIVRGVKVGPSPEWLASRLRAVGLRPINNVVDATNYVLHELGQPIHAFDLAKLRGSRISVRAARDGETLTTLDGVDRPLAATHLVIADGEGPVALAGVMGGANSEVDEGTTELFIEVALFASARVRRSGRPLGLSTDASYRFERGVDPEVQPAALQRVIDLIVATAGGQAQGAVDLVPHPFERRAVGLRPERVRQVLGVELSAEEMRGLLEPIGFEVNPRATPMRVLVPGFRPDVTGEIDLIEELARRRGYDTFAEELVPHRPSAVPEHPIVAVEARLRALFVRWGFMEARTIPFAPESGGTVPLLTPLSAEEGFLRSNMVPGLLRRVRHNFAHAVRDVRLFEIGSVFHAPVGGGAGEERRIAAAFTGGSRPAHWSGPAPEWDLWDLKGLLEELAAEYPEGRVESEDGKLVLRAADGVIGEARVATADEVDAPAWAGEVLVLEARLPSIAISRRAVRHRELPVHPGSERDLALLVPTAIAAGEVDSTIRGSAGDLLQSVAPFDLYEGKGIPEGTRSIAFRLRYRAPERTLTDAEVDESVTRVLTALEERHGVRRR</sequence>
<feature type="binding site" evidence="15">
    <location>
        <position position="463"/>
    </location>
    <ligand>
        <name>Mg(2+)</name>
        <dbReference type="ChEBI" id="CHEBI:18420"/>
        <note>shared with alpha subunit</note>
    </ligand>
</feature>
<dbReference type="Pfam" id="PF03484">
    <property type="entry name" value="B5"/>
    <property type="match status" value="1"/>
</dbReference>
<feature type="domain" description="TRNA-binding" evidence="17">
    <location>
        <begin position="40"/>
        <end position="149"/>
    </location>
</feature>
<evidence type="ECO:0000256" key="12">
    <source>
        <dbReference type="ARBA" id="ARBA00022917"/>
    </source>
</evidence>
<organism evidence="20 21">
    <name type="scientific">Longimicrobium terrae</name>
    <dbReference type="NCBI Taxonomy" id="1639882"/>
    <lineage>
        <taxon>Bacteria</taxon>
        <taxon>Pseudomonadati</taxon>
        <taxon>Gemmatimonadota</taxon>
        <taxon>Longimicrobiia</taxon>
        <taxon>Longimicrobiales</taxon>
        <taxon>Longimicrobiaceae</taxon>
        <taxon>Longimicrobium</taxon>
    </lineage>
</organism>
<evidence type="ECO:0000256" key="1">
    <source>
        <dbReference type="ARBA" id="ARBA00004496"/>
    </source>
</evidence>
<dbReference type="Pfam" id="PF03147">
    <property type="entry name" value="FDX-ACB"/>
    <property type="match status" value="1"/>
</dbReference>